<dbReference type="InterPro" id="IPR051310">
    <property type="entry name" value="MCP_chemotaxis"/>
</dbReference>
<proteinExistence type="inferred from homology"/>
<protein>
    <submittedName>
        <fullName evidence="7">Methyl-accepting chemotaxis protein</fullName>
    </submittedName>
</protein>
<dbReference type="InterPro" id="IPR032255">
    <property type="entry name" value="HBM"/>
</dbReference>
<keyword evidence="3" id="KW-0807">Transducer</keyword>
<dbReference type="EMBL" id="JAPEUL010000009">
    <property type="protein sequence ID" value="MCW4630426.1"/>
    <property type="molecule type" value="Genomic_DNA"/>
</dbReference>
<keyword evidence="1" id="KW-0145">Chemotaxis</keyword>
<organism evidence="7 8">
    <name type="scientific">Marinomonas rhodophyticola</name>
    <dbReference type="NCBI Taxonomy" id="2992803"/>
    <lineage>
        <taxon>Bacteria</taxon>
        <taxon>Pseudomonadati</taxon>
        <taxon>Pseudomonadota</taxon>
        <taxon>Gammaproteobacteria</taxon>
        <taxon>Oceanospirillales</taxon>
        <taxon>Oceanospirillaceae</taxon>
        <taxon>Marinomonas</taxon>
    </lineage>
</organism>
<keyword evidence="4" id="KW-0472">Membrane</keyword>
<dbReference type="SUPFAM" id="SSF58104">
    <property type="entry name" value="Methyl-accepting chemotaxis protein (MCP) signaling domain"/>
    <property type="match status" value="1"/>
</dbReference>
<evidence type="ECO:0000313" key="8">
    <source>
        <dbReference type="Proteomes" id="UP001431181"/>
    </source>
</evidence>
<dbReference type="PROSITE" id="PS50111">
    <property type="entry name" value="CHEMOTAXIS_TRANSDUC_2"/>
    <property type="match status" value="1"/>
</dbReference>
<accession>A0ABT3KIQ7</accession>
<reference evidence="7" key="1">
    <citation type="submission" date="2022-11" db="EMBL/GenBank/DDBJ databases">
        <title>Marinomonas sp. nov., isolated from marine algae.</title>
        <authorList>
            <person name="Choi D.G."/>
            <person name="Kim J.M."/>
            <person name="Lee J.K."/>
            <person name="Baek J.H."/>
            <person name="Jeon C.O."/>
        </authorList>
    </citation>
    <scope>NUCLEOTIDE SEQUENCE</scope>
    <source>
        <strain evidence="7">KJ51-3</strain>
    </source>
</reference>
<dbReference type="RefSeq" id="WP_265219783.1">
    <property type="nucleotide sequence ID" value="NZ_JAPEUL010000009.1"/>
</dbReference>
<dbReference type="Proteomes" id="UP001431181">
    <property type="component" value="Unassembled WGS sequence"/>
</dbReference>
<evidence type="ECO:0000256" key="3">
    <source>
        <dbReference type="PROSITE-ProRule" id="PRU00284"/>
    </source>
</evidence>
<evidence type="ECO:0000259" key="6">
    <source>
        <dbReference type="PROSITE" id="PS51753"/>
    </source>
</evidence>
<dbReference type="PANTHER" id="PTHR43531:SF11">
    <property type="entry name" value="METHYL-ACCEPTING CHEMOTAXIS PROTEIN 3"/>
    <property type="match status" value="1"/>
</dbReference>
<evidence type="ECO:0000259" key="5">
    <source>
        <dbReference type="PROSITE" id="PS50111"/>
    </source>
</evidence>
<name>A0ABT3KIQ7_9GAMM</name>
<keyword evidence="4" id="KW-0812">Transmembrane</keyword>
<dbReference type="InterPro" id="IPR004089">
    <property type="entry name" value="MCPsignal_dom"/>
</dbReference>
<dbReference type="InterPro" id="IPR024478">
    <property type="entry name" value="HlyB_4HB_MCP"/>
</dbReference>
<feature type="domain" description="Methyl-accepting transducer" evidence="5">
    <location>
        <begin position="415"/>
        <end position="628"/>
    </location>
</feature>
<dbReference type="PROSITE" id="PS51753">
    <property type="entry name" value="HBM"/>
    <property type="match status" value="1"/>
</dbReference>
<dbReference type="Gene3D" id="6.10.340.10">
    <property type="match status" value="1"/>
</dbReference>
<dbReference type="Pfam" id="PF00015">
    <property type="entry name" value="MCPsignal"/>
    <property type="match status" value="1"/>
</dbReference>
<sequence length="680" mass="73880">MFSFSRKLYLGFSVVLILLGAVGITSYFALNSASTGFEEYRSLARSTNAVSQVEERMLMVRLKVKDFLLTSDEEDKREFDGYWQETQQYMDEAILNIKHPEQVGVIRVIADNLKEYNQAFSQAVTLQKQKDELVNNVLNLYGPIVERDLTKILVSAKDDGDMFAAYHASLATRSLLLARVNALKFLDSSTQDAVDIVHKEFTEMNAQFQILKKELENPERINLLDEAISSAVLYEQGFDAVVKAQLERNALVNEKLNQIGPMVAKMTEELRASFLEEQNILGPELQQSNSTAIIVIEVIVVLAIVFGIATAIFITRSTIQNLGGDPMMVTNIVKRVSEGDLDIDLPNNNEDSASLYAAVKVMVRSSRDKAHLAQKIADGDLSSKVVLASDKDVLGKALKDMVKNLNNVLSEIQSSGDQIAAGSSQVSSFSQSLAEGANQQKDNLQTISAALEELSVQTNDNATGAKQASQLALTAQKAVAQGQSHMQDMVAAMNDIKDAGQSIAGFIKTIDEIAEQTNLLALNAAIEAARAGEQGRGFAVVADEVRGLASRSTAAAMETAKLIQLSSAKTESGVAIAQSTAQALQAVFDGINETTDLVTKIASASGEQALAVDEVTRAIVSVGDVVESQCRCFCRRRCCCRAAKQSKCCNERHHGSFHFSKELSAFLNASAKKPLVPLRC</sequence>
<dbReference type="PANTHER" id="PTHR43531">
    <property type="entry name" value="PROTEIN ICFG"/>
    <property type="match status" value="1"/>
</dbReference>
<dbReference type="SMART" id="SM00283">
    <property type="entry name" value="MA"/>
    <property type="match status" value="1"/>
</dbReference>
<feature type="domain" description="HBM" evidence="6">
    <location>
        <begin position="42"/>
        <end position="282"/>
    </location>
</feature>
<comment type="caution">
    <text evidence="7">The sequence shown here is derived from an EMBL/GenBank/DDBJ whole genome shotgun (WGS) entry which is preliminary data.</text>
</comment>
<evidence type="ECO:0000313" key="7">
    <source>
        <dbReference type="EMBL" id="MCW4630426.1"/>
    </source>
</evidence>
<evidence type="ECO:0000256" key="1">
    <source>
        <dbReference type="ARBA" id="ARBA00022500"/>
    </source>
</evidence>
<dbReference type="Pfam" id="PF12729">
    <property type="entry name" value="4HB_MCP_1"/>
    <property type="match status" value="1"/>
</dbReference>
<keyword evidence="4" id="KW-1133">Transmembrane helix</keyword>
<feature type="transmembrane region" description="Helical" evidence="4">
    <location>
        <begin position="292"/>
        <end position="314"/>
    </location>
</feature>
<gene>
    <name evidence="7" type="ORF">ONZ52_16410</name>
</gene>
<evidence type="ECO:0000256" key="2">
    <source>
        <dbReference type="ARBA" id="ARBA00029447"/>
    </source>
</evidence>
<evidence type="ECO:0000256" key="4">
    <source>
        <dbReference type="SAM" id="Phobius"/>
    </source>
</evidence>
<dbReference type="Gene3D" id="1.10.287.950">
    <property type="entry name" value="Methyl-accepting chemotaxis protein"/>
    <property type="match status" value="1"/>
</dbReference>
<keyword evidence="8" id="KW-1185">Reference proteome</keyword>
<comment type="similarity">
    <text evidence="2">Belongs to the methyl-accepting chemotaxis (MCP) protein family.</text>
</comment>
<dbReference type="SMART" id="SM01358">
    <property type="entry name" value="HBM"/>
    <property type="match status" value="1"/>
</dbReference>